<dbReference type="GO" id="GO:0070180">
    <property type="term" value="F:large ribosomal subunit rRNA binding"/>
    <property type="evidence" value="ECO:0007669"/>
    <property type="project" value="TreeGrafter"/>
</dbReference>
<dbReference type="GO" id="GO:0003735">
    <property type="term" value="F:structural constituent of ribosome"/>
    <property type="evidence" value="ECO:0007669"/>
    <property type="project" value="TreeGrafter"/>
</dbReference>
<evidence type="ECO:0000256" key="3">
    <source>
        <dbReference type="ARBA" id="ARBA00023274"/>
    </source>
</evidence>
<dbReference type="PANTHER" id="PTHR45699">
    <property type="entry name" value="60S ACIDIC RIBOSOMAL PROTEIN P0"/>
    <property type="match status" value="1"/>
</dbReference>
<reference evidence="5" key="1">
    <citation type="journal article" date="2019" name="Sci. Rep.">
        <title>Draft genome of Tanacetum cinerariifolium, the natural source of mosquito coil.</title>
        <authorList>
            <person name="Yamashiro T."/>
            <person name="Shiraishi A."/>
            <person name="Satake H."/>
            <person name="Nakayama K."/>
        </authorList>
    </citation>
    <scope>NUCLEOTIDE SEQUENCE</scope>
</reference>
<proteinExistence type="inferred from homology"/>
<comment type="caution">
    <text evidence="5">The sequence shown here is derived from an EMBL/GenBank/DDBJ whole genome shotgun (WGS) entry which is preliminary data.</text>
</comment>
<evidence type="ECO:0000256" key="4">
    <source>
        <dbReference type="SAM" id="MobiDB-lite"/>
    </source>
</evidence>
<accession>A0A699W186</accession>
<sequence>TKFAMGVSMVTSLSLPIHYPTIAAAPYMLINGYKNALAIAVEIEYSFTLADKDRSKFAFVAPAAAAASGVVAPAAATAEETKDEPAEESDDD</sequence>
<protein>
    <submittedName>
        <fullName evidence="5">60S acidic ribosomal protein P0</fullName>
    </submittedName>
</protein>
<name>A0A699W186_TANCI</name>
<keyword evidence="3" id="KW-0687">Ribonucleoprotein</keyword>
<evidence type="ECO:0000256" key="2">
    <source>
        <dbReference type="ARBA" id="ARBA00022980"/>
    </source>
</evidence>
<comment type="similarity">
    <text evidence="1">Belongs to the universal ribosomal protein uL10 family.</text>
</comment>
<dbReference type="InterPro" id="IPR050323">
    <property type="entry name" value="Ribosomal_protein_uL10"/>
</dbReference>
<feature type="non-terminal residue" evidence="5">
    <location>
        <position position="92"/>
    </location>
</feature>
<dbReference type="GO" id="GO:0022625">
    <property type="term" value="C:cytosolic large ribosomal subunit"/>
    <property type="evidence" value="ECO:0007669"/>
    <property type="project" value="TreeGrafter"/>
</dbReference>
<dbReference type="GO" id="GO:0002181">
    <property type="term" value="P:cytoplasmic translation"/>
    <property type="evidence" value="ECO:0007669"/>
    <property type="project" value="TreeGrafter"/>
</dbReference>
<feature type="region of interest" description="Disordered" evidence="4">
    <location>
        <begin position="73"/>
        <end position="92"/>
    </location>
</feature>
<feature type="non-terminal residue" evidence="5">
    <location>
        <position position="1"/>
    </location>
</feature>
<dbReference type="PANTHER" id="PTHR45699:SF3">
    <property type="entry name" value="LARGE RIBOSOMAL SUBUNIT PROTEIN UL10"/>
    <property type="match status" value="1"/>
</dbReference>
<gene>
    <name evidence="5" type="ORF">Tci_913026</name>
</gene>
<organism evidence="5">
    <name type="scientific">Tanacetum cinerariifolium</name>
    <name type="common">Dalmatian daisy</name>
    <name type="synonym">Chrysanthemum cinerariifolium</name>
    <dbReference type="NCBI Taxonomy" id="118510"/>
    <lineage>
        <taxon>Eukaryota</taxon>
        <taxon>Viridiplantae</taxon>
        <taxon>Streptophyta</taxon>
        <taxon>Embryophyta</taxon>
        <taxon>Tracheophyta</taxon>
        <taxon>Spermatophyta</taxon>
        <taxon>Magnoliopsida</taxon>
        <taxon>eudicotyledons</taxon>
        <taxon>Gunneridae</taxon>
        <taxon>Pentapetalae</taxon>
        <taxon>asterids</taxon>
        <taxon>campanulids</taxon>
        <taxon>Asterales</taxon>
        <taxon>Asteraceae</taxon>
        <taxon>Asteroideae</taxon>
        <taxon>Anthemideae</taxon>
        <taxon>Anthemidinae</taxon>
        <taxon>Tanacetum</taxon>
    </lineage>
</organism>
<evidence type="ECO:0000313" key="5">
    <source>
        <dbReference type="EMBL" id="GFD41057.1"/>
    </source>
</evidence>
<dbReference type="AlphaFoldDB" id="A0A699W186"/>
<dbReference type="GO" id="GO:0000027">
    <property type="term" value="P:ribosomal large subunit assembly"/>
    <property type="evidence" value="ECO:0007669"/>
    <property type="project" value="TreeGrafter"/>
</dbReference>
<dbReference type="EMBL" id="BKCJ011545044">
    <property type="protein sequence ID" value="GFD41057.1"/>
    <property type="molecule type" value="Genomic_DNA"/>
</dbReference>
<evidence type="ECO:0000256" key="1">
    <source>
        <dbReference type="ARBA" id="ARBA00008889"/>
    </source>
</evidence>
<keyword evidence="2 5" id="KW-0689">Ribosomal protein</keyword>